<organism evidence="2 3">
    <name type="scientific">Niabella soli DSM 19437</name>
    <dbReference type="NCBI Taxonomy" id="929713"/>
    <lineage>
        <taxon>Bacteria</taxon>
        <taxon>Pseudomonadati</taxon>
        <taxon>Bacteroidota</taxon>
        <taxon>Chitinophagia</taxon>
        <taxon>Chitinophagales</taxon>
        <taxon>Chitinophagaceae</taxon>
        <taxon>Niabella</taxon>
    </lineage>
</organism>
<reference evidence="2 3" key="1">
    <citation type="submission" date="2013-12" db="EMBL/GenBank/DDBJ databases">
        <authorList>
            <consortium name="DOE Joint Genome Institute"/>
            <person name="Eisen J."/>
            <person name="Huntemann M."/>
            <person name="Han J."/>
            <person name="Chen A."/>
            <person name="Kyrpides N."/>
            <person name="Mavromatis K."/>
            <person name="Markowitz V."/>
            <person name="Palaniappan K."/>
            <person name="Ivanova N."/>
            <person name="Schaumberg A."/>
            <person name="Pati A."/>
            <person name="Liolios K."/>
            <person name="Nordberg H.P."/>
            <person name="Cantor M.N."/>
            <person name="Hua S.X."/>
            <person name="Woyke T."/>
        </authorList>
    </citation>
    <scope>NUCLEOTIDE SEQUENCE [LARGE SCALE GENOMIC DNA]</scope>
    <source>
        <strain evidence="3">DSM 19437</strain>
    </source>
</reference>
<dbReference type="OrthoDB" id="878027at2"/>
<dbReference type="InterPro" id="IPR013901">
    <property type="entry name" value="Anthrone_oxy"/>
</dbReference>
<gene>
    <name evidence="2" type="ORF">NIASO_13670</name>
</gene>
<keyword evidence="3" id="KW-1185">Reference proteome</keyword>
<evidence type="ECO:0000313" key="3">
    <source>
        <dbReference type="Proteomes" id="UP000003586"/>
    </source>
</evidence>
<dbReference type="RefSeq" id="WP_008586373.1">
    <property type="nucleotide sequence ID" value="NZ_CP007035.1"/>
</dbReference>
<evidence type="ECO:0000256" key="1">
    <source>
        <dbReference type="SAM" id="Phobius"/>
    </source>
</evidence>
<protein>
    <recommendedName>
        <fullName evidence="4">DUF1772 domain-containing protein</fullName>
    </recommendedName>
</protein>
<proteinExistence type="predicted"/>
<name>W0F432_9BACT</name>
<dbReference type="KEGG" id="nso:NIASO_13670"/>
<accession>W0F432</accession>
<keyword evidence="1" id="KW-1133">Transmembrane helix</keyword>
<dbReference type="Proteomes" id="UP000003586">
    <property type="component" value="Chromosome"/>
</dbReference>
<keyword evidence="1" id="KW-0812">Transmembrane</keyword>
<evidence type="ECO:0000313" key="2">
    <source>
        <dbReference type="EMBL" id="AHF17752.1"/>
    </source>
</evidence>
<sequence>MKKIILYLSVITASGLLMVTVYNSMIDARVWSADIPRSVEAARIYYSHIDPRTFFQFIAPLNQLLVLLLIILFWKDQRLRLYFSLSFFLYALIFLLTLYYFVPRDVLIFSLTSKATAAEMKEALMQWQVVNPVRSLLGLAGIFFTCRGIHHYYVHKRA</sequence>
<dbReference type="AlphaFoldDB" id="W0F432"/>
<keyword evidence="1" id="KW-0472">Membrane</keyword>
<feature type="transmembrane region" description="Helical" evidence="1">
    <location>
        <begin position="56"/>
        <end position="74"/>
    </location>
</feature>
<dbReference type="EMBL" id="CP007035">
    <property type="protein sequence ID" value="AHF17752.1"/>
    <property type="molecule type" value="Genomic_DNA"/>
</dbReference>
<dbReference type="Pfam" id="PF08592">
    <property type="entry name" value="Anthrone_oxy"/>
    <property type="match status" value="1"/>
</dbReference>
<evidence type="ECO:0008006" key="4">
    <source>
        <dbReference type="Google" id="ProtNLM"/>
    </source>
</evidence>
<dbReference type="HOGENOM" id="CLU_1616783_0_0_10"/>
<feature type="transmembrane region" description="Helical" evidence="1">
    <location>
        <begin position="81"/>
        <end position="102"/>
    </location>
</feature>